<dbReference type="InterPro" id="IPR036390">
    <property type="entry name" value="WH_DNA-bd_sf"/>
</dbReference>
<evidence type="ECO:0000313" key="6">
    <source>
        <dbReference type="Proteomes" id="UP000268192"/>
    </source>
</evidence>
<dbReference type="Gene3D" id="1.10.10.10">
    <property type="entry name" value="Winged helix-like DNA-binding domain superfamily/Winged helix DNA-binding domain"/>
    <property type="match status" value="1"/>
</dbReference>
<dbReference type="PANTHER" id="PTHR43537">
    <property type="entry name" value="TRANSCRIPTIONAL REGULATOR, GNTR FAMILY"/>
    <property type="match status" value="1"/>
</dbReference>
<dbReference type="PROSITE" id="PS50949">
    <property type="entry name" value="HTH_GNTR"/>
    <property type="match status" value="1"/>
</dbReference>
<dbReference type="Proteomes" id="UP000268192">
    <property type="component" value="Chromosome"/>
</dbReference>
<evidence type="ECO:0000259" key="4">
    <source>
        <dbReference type="PROSITE" id="PS50949"/>
    </source>
</evidence>
<dbReference type="OrthoDB" id="8680240at2"/>
<dbReference type="InterPro" id="IPR008920">
    <property type="entry name" value="TF_FadR/GntR_C"/>
</dbReference>
<evidence type="ECO:0000313" key="5">
    <source>
        <dbReference type="EMBL" id="AZN70122.1"/>
    </source>
</evidence>
<feature type="domain" description="HTH gntR-type" evidence="4">
    <location>
        <begin position="4"/>
        <end position="71"/>
    </location>
</feature>
<keyword evidence="6" id="KW-1185">Reference proteome</keyword>
<evidence type="ECO:0000256" key="3">
    <source>
        <dbReference type="ARBA" id="ARBA00023163"/>
    </source>
</evidence>
<accession>A0A3Q8XL42</accession>
<dbReference type="SMART" id="SM00345">
    <property type="entry name" value="HTH_GNTR"/>
    <property type="match status" value="1"/>
</dbReference>
<dbReference type="InterPro" id="IPR000524">
    <property type="entry name" value="Tscrpt_reg_HTH_GntR"/>
</dbReference>
<name>A0A3Q8XL42_9HYPH</name>
<evidence type="ECO:0000256" key="2">
    <source>
        <dbReference type="ARBA" id="ARBA00023125"/>
    </source>
</evidence>
<dbReference type="EMBL" id="CP032509">
    <property type="protein sequence ID" value="AZN70122.1"/>
    <property type="molecule type" value="Genomic_DNA"/>
</dbReference>
<dbReference type="PANTHER" id="PTHR43537:SF20">
    <property type="entry name" value="HTH-TYPE TRANSCRIPTIONAL REPRESSOR GLAR"/>
    <property type="match status" value="1"/>
</dbReference>
<sequence>MGYSAKTDAAFEMLHRDILNGSHAPGQPLRIAALSGLYGVSATPLREALSRLEEKQLVVGSANRGWRVAPVSLPELEDLEIARLTVETSLLEDAIAHGDLDWESGIVAAHHRLTQVAPPAGNVDVAARQLWDETHDAFHIALHAAGRSSWLKRFFVRTAEQLRLHHQALLFHPRAINPHGPEKHTPETEALLSRAHSVSAHTELMQVVLDRDAPVAREKLRLHVEITLEVFRSIAGASVKEKKAKREEQVT</sequence>
<dbReference type="KEGG" id="abaw:D5400_01510"/>
<dbReference type="SUPFAM" id="SSF46785">
    <property type="entry name" value="Winged helix' DNA-binding domain"/>
    <property type="match status" value="1"/>
</dbReference>
<dbReference type="SUPFAM" id="SSF48008">
    <property type="entry name" value="GntR ligand-binding domain-like"/>
    <property type="match status" value="1"/>
</dbReference>
<gene>
    <name evidence="5" type="ORF">D5400_01510</name>
</gene>
<dbReference type="RefSeq" id="WP_126006981.1">
    <property type="nucleotide sequence ID" value="NZ_CP032509.1"/>
</dbReference>
<dbReference type="GO" id="GO:0003700">
    <property type="term" value="F:DNA-binding transcription factor activity"/>
    <property type="evidence" value="ECO:0007669"/>
    <property type="project" value="InterPro"/>
</dbReference>
<protein>
    <submittedName>
        <fullName evidence="5">GntR family transcriptional regulator</fullName>
    </submittedName>
</protein>
<organism evidence="5 6">
    <name type="scientific">Georhizobium profundi</name>
    <dbReference type="NCBI Taxonomy" id="2341112"/>
    <lineage>
        <taxon>Bacteria</taxon>
        <taxon>Pseudomonadati</taxon>
        <taxon>Pseudomonadota</taxon>
        <taxon>Alphaproteobacteria</taxon>
        <taxon>Hyphomicrobiales</taxon>
        <taxon>Rhizobiaceae</taxon>
        <taxon>Georhizobium</taxon>
    </lineage>
</organism>
<dbReference type="Pfam" id="PF00392">
    <property type="entry name" value="GntR"/>
    <property type="match status" value="1"/>
</dbReference>
<dbReference type="Gene3D" id="1.20.120.530">
    <property type="entry name" value="GntR ligand-binding domain-like"/>
    <property type="match status" value="1"/>
</dbReference>
<keyword evidence="1" id="KW-0805">Transcription regulation</keyword>
<keyword evidence="3" id="KW-0804">Transcription</keyword>
<dbReference type="InterPro" id="IPR011711">
    <property type="entry name" value="GntR_C"/>
</dbReference>
<dbReference type="AlphaFoldDB" id="A0A3Q8XL42"/>
<dbReference type="GO" id="GO:0003677">
    <property type="term" value="F:DNA binding"/>
    <property type="evidence" value="ECO:0007669"/>
    <property type="project" value="UniProtKB-KW"/>
</dbReference>
<dbReference type="SMART" id="SM00895">
    <property type="entry name" value="FCD"/>
    <property type="match status" value="1"/>
</dbReference>
<proteinExistence type="predicted"/>
<reference evidence="5 6" key="1">
    <citation type="submission" date="2018-09" db="EMBL/GenBank/DDBJ databases">
        <title>Marinorhizobium profundi gen. nov., sp. nov., isolated from a deep-sea sediment sample from the New Britain Trench and proposal of Marinorhizobiaceae fam. nov. in the order Rhizobiales of the class Alphaproteobacteria.</title>
        <authorList>
            <person name="Cao J."/>
        </authorList>
    </citation>
    <scope>NUCLEOTIDE SEQUENCE [LARGE SCALE GENOMIC DNA]</scope>
    <source>
        <strain evidence="5 6">WS11</strain>
    </source>
</reference>
<evidence type="ECO:0000256" key="1">
    <source>
        <dbReference type="ARBA" id="ARBA00023015"/>
    </source>
</evidence>
<dbReference type="InterPro" id="IPR036388">
    <property type="entry name" value="WH-like_DNA-bd_sf"/>
</dbReference>
<keyword evidence="2" id="KW-0238">DNA-binding</keyword>